<feature type="transmembrane region" description="Helical" evidence="8">
    <location>
        <begin position="114"/>
        <end position="136"/>
    </location>
</feature>
<dbReference type="InterPro" id="IPR004156">
    <property type="entry name" value="OATP"/>
</dbReference>
<dbReference type="AlphaFoldDB" id="A0A0N8E4T4"/>
<proteinExistence type="inferred from homology"/>
<evidence type="ECO:0000256" key="5">
    <source>
        <dbReference type="ARBA" id="ARBA00022989"/>
    </source>
</evidence>
<dbReference type="SUPFAM" id="SSF103473">
    <property type="entry name" value="MFS general substrate transporter"/>
    <property type="match status" value="1"/>
</dbReference>
<feature type="transmembrane region" description="Helical" evidence="8">
    <location>
        <begin position="398"/>
        <end position="419"/>
    </location>
</feature>
<comment type="similarity">
    <text evidence="2 8">Belongs to the organo anion transporter (TC 2.A.60) family.</text>
</comment>
<keyword evidence="7" id="KW-1015">Disulfide bond</keyword>
<dbReference type="EMBL" id="GDIQ01061796">
    <property type="protein sequence ID" value="JAN32941.1"/>
    <property type="molecule type" value="Transcribed_RNA"/>
</dbReference>
<keyword evidence="6 8" id="KW-0472">Membrane</keyword>
<dbReference type="GO" id="GO:0006811">
    <property type="term" value="P:monoatomic ion transport"/>
    <property type="evidence" value="ECO:0007669"/>
    <property type="project" value="UniProtKB-KW"/>
</dbReference>
<name>A0A0N8E4T4_9CRUS</name>
<evidence type="ECO:0000256" key="3">
    <source>
        <dbReference type="ARBA" id="ARBA00022475"/>
    </source>
</evidence>
<organism evidence="9">
    <name type="scientific">Daphnia magna</name>
    <dbReference type="NCBI Taxonomy" id="35525"/>
    <lineage>
        <taxon>Eukaryota</taxon>
        <taxon>Metazoa</taxon>
        <taxon>Ecdysozoa</taxon>
        <taxon>Arthropoda</taxon>
        <taxon>Crustacea</taxon>
        <taxon>Branchiopoda</taxon>
        <taxon>Diplostraca</taxon>
        <taxon>Cladocera</taxon>
        <taxon>Anomopoda</taxon>
        <taxon>Daphniidae</taxon>
        <taxon>Daphnia</taxon>
    </lineage>
</organism>
<dbReference type="CDD" id="cd17336">
    <property type="entry name" value="MFS_SLCO_OATP"/>
    <property type="match status" value="1"/>
</dbReference>
<feature type="transmembrane region" description="Helical" evidence="8">
    <location>
        <begin position="581"/>
        <end position="602"/>
    </location>
</feature>
<evidence type="ECO:0000256" key="1">
    <source>
        <dbReference type="ARBA" id="ARBA00004651"/>
    </source>
</evidence>
<keyword evidence="8" id="KW-0406">Ion transport</keyword>
<dbReference type="GO" id="GO:0015347">
    <property type="term" value="F:sodium-independent organic anion transmembrane transporter activity"/>
    <property type="evidence" value="ECO:0007669"/>
    <property type="project" value="TreeGrafter"/>
</dbReference>
<feature type="transmembrane region" description="Helical" evidence="8">
    <location>
        <begin position="275"/>
        <end position="296"/>
    </location>
</feature>
<dbReference type="OrthoDB" id="5062115at2759"/>
<evidence type="ECO:0000256" key="4">
    <source>
        <dbReference type="ARBA" id="ARBA00022692"/>
    </source>
</evidence>
<dbReference type="NCBIfam" id="TIGR00805">
    <property type="entry name" value="oat"/>
    <property type="match status" value="1"/>
</dbReference>
<feature type="transmembrane region" description="Helical" evidence="8">
    <location>
        <begin position="360"/>
        <end position="382"/>
    </location>
</feature>
<keyword evidence="3" id="KW-1003">Cell membrane</keyword>
<feature type="transmembrane region" description="Helical" evidence="8">
    <location>
        <begin position="545"/>
        <end position="569"/>
    </location>
</feature>
<feature type="transmembrane region" description="Helical" evidence="8">
    <location>
        <begin position="48"/>
        <end position="69"/>
    </location>
</feature>
<accession>A0A0N8E4T4</accession>
<dbReference type="GO" id="GO:0043252">
    <property type="term" value="P:sodium-independent organic anion transport"/>
    <property type="evidence" value="ECO:0007669"/>
    <property type="project" value="TreeGrafter"/>
</dbReference>
<keyword evidence="8" id="KW-0813">Transport</keyword>
<evidence type="ECO:0000256" key="2">
    <source>
        <dbReference type="ARBA" id="ARBA00009657"/>
    </source>
</evidence>
<evidence type="ECO:0000256" key="6">
    <source>
        <dbReference type="ARBA" id="ARBA00023136"/>
    </source>
</evidence>
<dbReference type="Pfam" id="PF03137">
    <property type="entry name" value="OATP"/>
    <property type="match status" value="1"/>
</dbReference>
<reference evidence="9" key="1">
    <citation type="submission" date="2015-10" db="EMBL/GenBank/DDBJ databases">
        <title>EvidentialGene: Evidence-directed Construction of Complete mRNA Transcriptomes without Genomes.</title>
        <authorList>
            <person name="Gilbert D.G."/>
        </authorList>
    </citation>
    <scope>NUCLEOTIDE SEQUENCE</scope>
</reference>
<dbReference type="PANTHER" id="PTHR11388:SF76">
    <property type="entry name" value="SOLUTE CARRIER ORGANIC ANION TRANSPORTER FAMILY MEMBER"/>
    <property type="match status" value="1"/>
</dbReference>
<sequence>MQDGQHDLSSASLARLYQEKNSNLEGNKCGLCNFYPTWLQRFANPRSFLVCFCIKNVLQGMIFTYIIGIETSIERHFQFDGKTIGMLLTLGEVGPVITAVWISHLGSRGNKPLWMGIGMLLIAVSLFFCFTMYLLFPPPQSFISSEINRHLDAPGISQRTETFCRSNVTTQNSTAFDDTLCTINPVNRRWAFAAWVFVYSLMGIGATTIYVIGAPYLDDSIPNNDSPFYFAITIAVRIIGPVLGYLLSSFCLTFYVDMGKRPDWKSDDPRWIGAWWLGALILAIVIALFALILASFPRIMKRKDNDIAENVSSYGVGDMTTSSTATLELSEHQNPNTNSDTNKNRLAEFKEALRRLLRNPVLLCSCGSSIFTILGLAGYFVWLPKYFEHEFRLSKSNAAMYSGLSGNVTMIFGVLLSGYLMKKYHPSSGQVAAIVAVSKYVYAFGLLLIMLLSDCNFMSDLPGSLQMNGSLKLDIECNEGCNCGTVQFLPICFRGTSHQQTYFSPCHAGCREAPSLNGSVDYSSCMCDSLSLATPGYCMGTCSNLYIYMVLLAVIKLVVSVGAVGNLIIDLRCVEERDKALALGFLATMSGLLGFLPNPIIYGSLIDSSCLAWEASCGEKGSCWVYNTEEFRYCGSKAFDCYLIILPVFRYKLHGLTSACLMIAGAFEVLTYFKVKGLSLFNNKNF</sequence>
<feature type="transmembrane region" description="Helical" evidence="8">
    <location>
        <begin position="653"/>
        <end position="673"/>
    </location>
</feature>
<evidence type="ECO:0000313" key="9">
    <source>
        <dbReference type="EMBL" id="JAN32941.1"/>
    </source>
</evidence>
<evidence type="ECO:0000256" key="7">
    <source>
        <dbReference type="ARBA" id="ARBA00023157"/>
    </source>
</evidence>
<feature type="transmembrane region" description="Helical" evidence="8">
    <location>
        <begin position="229"/>
        <end position="255"/>
    </location>
</feature>
<keyword evidence="5 8" id="KW-1133">Transmembrane helix</keyword>
<feature type="transmembrane region" description="Helical" evidence="8">
    <location>
        <begin position="192"/>
        <end position="217"/>
    </location>
</feature>
<feature type="transmembrane region" description="Helical" evidence="8">
    <location>
        <begin position="84"/>
        <end position="102"/>
    </location>
</feature>
<feature type="transmembrane region" description="Helical" evidence="8">
    <location>
        <begin position="431"/>
        <end position="452"/>
    </location>
</feature>
<dbReference type="PANTHER" id="PTHR11388">
    <property type="entry name" value="ORGANIC ANION TRANSPORTER"/>
    <property type="match status" value="1"/>
</dbReference>
<keyword evidence="4 8" id="KW-0812">Transmembrane</keyword>
<dbReference type="InterPro" id="IPR002350">
    <property type="entry name" value="Kazal_dom"/>
</dbReference>
<dbReference type="InterPro" id="IPR036259">
    <property type="entry name" value="MFS_trans_sf"/>
</dbReference>
<dbReference type="Gene3D" id="1.20.1250.20">
    <property type="entry name" value="MFS general substrate transporter like domains"/>
    <property type="match status" value="1"/>
</dbReference>
<dbReference type="PROSITE" id="PS51465">
    <property type="entry name" value="KAZAL_2"/>
    <property type="match status" value="1"/>
</dbReference>
<dbReference type="GO" id="GO:0016323">
    <property type="term" value="C:basolateral plasma membrane"/>
    <property type="evidence" value="ECO:0007669"/>
    <property type="project" value="TreeGrafter"/>
</dbReference>
<protein>
    <recommendedName>
        <fullName evidence="8">Solute carrier organic anion transporter family member</fullName>
    </recommendedName>
</protein>
<evidence type="ECO:0000256" key="8">
    <source>
        <dbReference type="RuleBase" id="RU362056"/>
    </source>
</evidence>
<comment type="subcellular location">
    <subcellularLocation>
        <location evidence="1 8">Cell membrane</location>
        <topology evidence="1 8">Multi-pass membrane protein</topology>
    </subcellularLocation>
</comment>